<dbReference type="RefSeq" id="WP_054550613.1">
    <property type="nucleotide sequence ID" value="NZ_CP137622.1"/>
</dbReference>
<dbReference type="PROSITE" id="PS51186">
    <property type="entry name" value="GNAT"/>
    <property type="match status" value="1"/>
</dbReference>
<evidence type="ECO:0000313" key="3">
    <source>
        <dbReference type="Proteomes" id="UP000251431"/>
    </source>
</evidence>
<evidence type="ECO:0000259" key="1">
    <source>
        <dbReference type="PROSITE" id="PS51186"/>
    </source>
</evidence>
<keyword evidence="2" id="KW-0808">Transferase</keyword>
<name>A0A2X0XLQ2_9BACI</name>
<dbReference type="CDD" id="cd04301">
    <property type="entry name" value="NAT_SF"/>
    <property type="match status" value="1"/>
</dbReference>
<dbReference type="InterPro" id="IPR000182">
    <property type="entry name" value="GNAT_dom"/>
</dbReference>
<dbReference type="PANTHER" id="PTHR43792:SF9">
    <property type="entry name" value="RIBOSOMAL-PROTEIN-ALANINE ACETYLTRANSFERASE"/>
    <property type="match status" value="1"/>
</dbReference>
<dbReference type="GO" id="GO:0005737">
    <property type="term" value="C:cytoplasm"/>
    <property type="evidence" value="ECO:0007669"/>
    <property type="project" value="TreeGrafter"/>
</dbReference>
<proteinExistence type="predicted"/>
<organism evidence="2 3">
    <name type="scientific">Lysinibacillus capsici</name>
    <dbReference type="NCBI Taxonomy" id="2115968"/>
    <lineage>
        <taxon>Bacteria</taxon>
        <taxon>Bacillati</taxon>
        <taxon>Bacillota</taxon>
        <taxon>Bacilli</taxon>
        <taxon>Bacillales</taxon>
        <taxon>Bacillaceae</taxon>
        <taxon>Lysinibacillus</taxon>
    </lineage>
</organism>
<dbReference type="Pfam" id="PF13302">
    <property type="entry name" value="Acetyltransf_3"/>
    <property type="match status" value="1"/>
</dbReference>
<dbReference type="Gene3D" id="3.40.630.30">
    <property type="match status" value="1"/>
</dbReference>
<reference evidence="2 3" key="1">
    <citation type="submission" date="2018-06" db="EMBL/GenBank/DDBJ databases">
        <authorList>
            <consortium name="Pathogen Informatics"/>
            <person name="Doyle S."/>
        </authorList>
    </citation>
    <scope>NUCLEOTIDE SEQUENCE [LARGE SCALE GENOMIC DNA]</scope>
    <source>
        <strain evidence="2 3">NCTC7582</strain>
    </source>
</reference>
<accession>A0A2X0XLQ2</accession>
<gene>
    <name evidence="2" type="primary">ydaF_3</name>
    <name evidence="2" type="ORF">NCTC7582_02956</name>
</gene>
<protein>
    <submittedName>
        <fullName evidence="2">Ribosomal-protein-alanine acetyltransferase</fullName>
        <ecNumber evidence="2">2.3.1.-</ecNumber>
        <ecNumber evidence="2">2.3.1.267</ecNumber>
    </submittedName>
</protein>
<dbReference type="EC" id="2.3.1.-" evidence="2"/>
<keyword evidence="2" id="KW-0012">Acyltransferase</keyword>
<feature type="domain" description="N-acetyltransferase" evidence="1">
    <location>
        <begin position="10"/>
        <end position="168"/>
    </location>
</feature>
<evidence type="ECO:0000313" key="2">
    <source>
        <dbReference type="EMBL" id="SPU00075.1"/>
    </source>
</evidence>
<dbReference type="AlphaFoldDB" id="A0A2X0XLQ2"/>
<dbReference type="InterPro" id="IPR051531">
    <property type="entry name" value="N-acetyltransferase"/>
</dbReference>
<dbReference type="PANTHER" id="PTHR43792">
    <property type="entry name" value="GNAT FAMILY, PUTATIVE (AFU_ORTHOLOGUE AFUA_3G00765)-RELATED-RELATED"/>
    <property type="match status" value="1"/>
</dbReference>
<dbReference type="EMBL" id="UAQE01000001">
    <property type="protein sequence ID" value="SPU00075.1"/>
    <property type="molecule type" value="Genomic_DNA"/>
</dbReference>
<dbReference type="Proteomes" id="UP000251431">
    <property type="component" value="Unassembled WGS sequence"/>
</dbReference>
<dbReference type="SUPFAM" id="SSF55729">
    <property type="entry name" value="Acyl-CoA N-acyltransferases (Nat)"/>
    <property type="match status" value="1"/>
</dbReference>
<dbReference type="GO" id="GO:0008999">
    <property type="term" value="F:protein-N-terminal-alanine acetyltransferase activity"/>
    <property type="evidence" value="ECO:0007669"/>
    <property type="project" value="UniProtKB-EC"/>
</dbReference>
<dbReference type="EC" id="2.3.1.267" evidence="2"/>
<sequence>MIENIDTERLRLQKMEKADAKSLLTIWSDPDVTKYMNITQFTQEEQALEMIELLEQLAKQHKAIRFSIFEKASNHIIGSCGFNMLDYDNALTEIGYDLGKEYWGKGYATEAITALIDYAFKHLKMETIAAEVDAANINSIKVLKKLNFIYQEKHNTEDTLQLYTLTKS</sequence>
<dbReference type="InterPro" id="IPR016181">
    <property type="entry name" value="Acyl_CoA_acyltransferase"/>
</dbReference>